<gene>
    <name evidence="2" type="ORF">ENM42_03425</name>
</gene>
<dbReference type="AlphaFoldDB" id="A0A7C5YFP2"/>
<dbReference type="Pfam" id="PF04389">
    <property type="entry name" value="Peptidase_M28"/>
    <property type="match status" value="1"/>
</dbReference>
<dbReference type="EMBL" id="DRXS01000187">
    <property type="protein sequence ID" value="HHR40861.1"/>
    <property type="molecule type" value="Genomic_DNA"/>
</dbReference>
<dbReference type="Gene3D" id="3.40.630.10">
    <property type="entry name" value="Zn peptidases"/>
    <property type="match status" value="1"/>
</dbReference>
<proteinExistence type="predicted"/>
<reference evidence="2" key="1">
    <citation type="journal article" date="2020" name="mSystems">
        <title>Genome- and Community-Level Interaction Insights into Carbon Utilization and Element Cycling Functions of Hydrothermarchaeota in Hydrothermal Sediment.</title>
        <authorList>
            <person name="Zhou Z."/>
            <person name="Liu Y."/>
            <person name="Xu W."/>
            <person name="Pan J."/>
            <person name="Luo Z.H."/>
            <person name="Li M."/>
        </authorList>
    </citation>
    <scope>NUCLEOTIDE SEQUENCE [LARGE SCALE GENOMIC DNA]</scope>
    <source>
        <strain evidence="2">SpSt-1084</strain>
    </source>
</reference>
<name>A0A7C5YFP2_CALS0</name>
<evidence type="ECO:0000259" key="1">
    <source>
        <dbReference type="Pfam" id="PF04389"/>
    </source>
</evidence>
<feature type="domain" description="Peptidase M28" evidence="1">
    <location>
        <begin position="2"/>
        <end position="138"/>
    </location>
</feature>
<dbReference type="InterPro" id="IPR007484">
    <property type="entry name" value="Peptidase_M28"/>
</dbReference>
<dbReference type="SUPFAM" id="SSF53187">
    <property type="entry name" value="Zn-dependent exopeptidases"/>
    <property type="match status" value="1"/>
</dbReference>
<accession>A0A7C5YFP2</accession>
<sequence length="144" mass="16212">MGMHGAKHFVENYEGPALKAVIVAEDPTIGNITAIYLESMGQFKGYSPLWLRKLCRDVGEFLGITVQDPYGFEEYVYRAVDISFTDQGPILANGIPAIEVSSRGDNPELAATIYHTPLDVMEYMRPRSFDVYGRYVYTFLKSLD</sequence>
<comment type="caution">
    <text evidence="2">The sequence shown here is derived from an EMBL/GenBank/DDBJ whole genome shotgun (WGS) entry which is preliminary data.</text>
</comment>
<organism evidence="2">
    <name type="scientific">Caldiarchaeum subterraneum</name>
    <dbReference type="NCBI Taxonomy" id="311458"/>
    <lineage>
        <taxon>Archaea</taxon>
        <taxon>Nitrososphaerota</taxon>
        <taxon>Candidatus Caldarchaeales</taxon>
        <taxon>Candidatus Caldarchaeaceae</taxon>
        <taxon>Candidatus Caldarchaeum</taxon>
    </lineage>
</organism>
<evidence type="ECO:0000313" key="2">
    <source>
        <dbReference type="EMBL" id="HHR40861.1"/>
    </source>
</evidence>
<protein>
    <submittedName>
        <fullName evidence="2">M28 family peptidase</fullName>
    </submittedName>
</protein>